<dbReference type="EMBL" id="LBUP01000013">
    <property type="protein sequence ID" value="KKQ65020.1"/>
    <property type="molecule type" value="Genomic_DNA"/>
</dbReference>
<proteinExistence type="predicted"/>
<evidence type="ECO:0000313" key="1">
    <source>
        <dbReference type="EMBL" id="KKQ65020.1"/>
    </source>
</evidence>
<comment type="caution">
    <text evidence="1">The sequence shown here is derived from an EMBL/GenBank/DDBJ whole genome shotgun (WGS) entry which is preliminary data.</text>
</comment>
<reference evidence="1 2" key="1">
    <citation type="journal article" date="2015" name="Nature">
        <title>rRNA introns, odd ribosomes, and small enigmatic genomes across a large radiation of phyla.</title>
        <authorList>
            <person name="Brown C.T."/>
            <person name="Hug L.A."/>
            <person name="Thomas B.C."/>
            <person name="Sharon I."/>
            <person name="Castelle C.J."/>
            <person name="Singh A."/>
            <person name="Wilkins M.J."/>
            <person name="Williams K.H."/>
            <person name="Banfield J.F."/>
        </authorList>
    </citation>
    <scope>NUCLEOTIDE SEQUENCE [LARGE SCALE GENOMIC DNA]</scope>
</reference>
<dbReference type="AlphaFoldDB" id="A0A0G0JPH6"/>
<dbReference type="Proteomes" id="UP000034235">
    <property type="component" value="Unassembled WGS sequence"/>
</dbReference>
<accession>A0A0G0JPH6</accession>
<gene>
    <name evidence="1" type="ORF">US86_C0013G0021</name>
</gene>
<organism evidence="1 2">
    <name type="scientific">Candidatus Daviesbacteria bacterium GW2011_GWA2_38_24</name>
    <dbReference type="NCBI Taxonomy" id="1618422"/>
    <lineage>
        <taxon>Bacteria</taxon>
        <taxon>Candidatus Daviesiibacteriota</taxon>
    </lineage>
</organism>
<protein>
    <submittedName>
        <fullName evidence="1">Uncharacterized protein</fullName>
    </submittedName>
</protein>
<name>A0A0G0JPH6_9BACT</name>
<sequence length="63" mass="7241">MSSREVDIFFQRVVREANGLTAQASPDEYRRSQERAGLLDIGDRYLVSLSVPGVKRGFDRRIR</sequence>
<evidence type="ECO:0000313" key="2">
    <source>
        <dbReference type="Proteomes" id="UP000034235"/>
    </source>
</evidence>